<dbReference type="NCBIfam" id="NF006169">
    <property type="entry name" value="PRK08310.1"/>
    <property type="match status" value="1"/>
</dbReference>
<reference evidence="2 3" key="2">
    <citation type="submission" date="2019-06" db="EMBL/GenBank/DDBJ databases">
        <title>Martelella lutilitoris sp. nov., isolated from a tidal mudflat.</title>
        <authorList>
            <person name="Kim Y.-J."/>
        </authorList>
    </citation>
    <scope>NUCLEOTIDE SEQUENCE [LARGE SCALE GENOMIC DNA]</scope>
    <source>
        <strain evidence="2 3">GH2-6</strain>
    </source>
</reference>
<dbReference type="Proteomes" id="UP000307874">
    <property type="component" value="Unassembled WGS sequence"/>
</dbReference>
<dbReference type="RefSeq" id="WP_138748093.1">
    <property type="nucleotide sequence ID" value="NZ_VCLB01000004.1"/>
</dbReference>
<sequence length="385" mass="40611">MTQSIGPFVERFEPPITLETPGSDLLSGLTVAVKDNFDIKGAVTGGGNPEWAEDQAPAVRNAAAVQTLLDNGAALAGKVHMDELAYSLMGMNARFGTPENPAAPSRVPGGSSSGSASAVASGLADIGLGSDTGGSVRLPASFCGLFGWRPTHGLVPSDGLLPLAESYDVPGFLTRDLETLETLGEIFAGEQKVDADVRLVYPADVWRLCEDEAAAALKAALPRGDRNDSSLLPGGDLKALLPVFRTHQGYEIWQHFGAWIEKREPDFGPGIRERFAMASKITPEEFEEARARREAFRAHLNRVLQPGTIMVYPTSPGPAPLLTAGNDIVETFRNRALAMLAIAGHGGLPQLSIPIAASQGSPLGLSLVAAPGSDLLLIETAKRFL</sequence>
<dbReference type="GO" id="GO:0004040">
    <property type="term" value="F:amidase activity"/>
    <property type="evidence" value="ECO:0007669"/>
    <property type="project" value="UniProtKB-EC"/>
</dbReference>
<evidence type="ECO:0000313" key="3">
    <source>
        <dbReference type="Proteomes" id="UP000307874"/>
    </source>
</evidence>
<reference evidence="2 3" key="1">
    <citation type="submission" date="2019-05" db="EMBL/GenBank/DDBJ databases">
        <authorList>
            <person name="Lee S.D."/>
        </authorList>
    </citation>
    <scope>NUCLEOTIDE SEQUENCE [LARGE SCALE GENOMIC DNA]</scope>
    <source>
        <strain evidence="2 3">GH2-6</strain>
    </source>
</reference>
<dbReference type="InterPro" id="IPR023631">
    <property type="entry name" value="Amidase_dom"/>
</dbReference>
<gene>
    <name evidence="2" type="ORF">FF124_08685</name>
</gene>
<dbReference type="SUPFAM" id="SSF75304">
    <property type="entry name" value="Amidase signature (AS) enzymes"/>
    <property type="match status" value="1"/>
</dbReference>
<dbReference type="EC" id="3.5.1.4" evidence="2"/>
<dbReference type="Pfam" id="PF01425">
    <property type="entry name" value="Amidase"/>
    <property type="match status" value="1"/>
</dbReference>
<proteinExistence type="predicted"/>
<keyword evidence="2" id="KW-0378">Hydrolase</keyword>
<comment type="caution">
    <text evidence="2">The sequence shown here is derived from an EMBL/GenBank/DDBJ whole genome shotgun (WGS) entry which is preliminary data.</text>
</comment>
<evidence type="ECO:0000313" key="2">
    <source>
        <dbReference type="EMBL" id="TNB48393.1"/>
    </source>
</evidence>
<dbReference type="AlphaFoldDB" id="A0A5C4JSK8"/>
<evidence type="ECO:0000259" key="1">
    <source>
        <dbReference type="Pfam" id="PF01425"/>
    </source>
</evidence>
<feature type="domain" description="Amidase" evidence="1">
    <location>
        <begin position="25"/>
        <end position="200"/>
    </location>
</feature>
<accession>A0A5C4JSK8</accession>
<dbReference type="InterPro" id="IPR036928">
    <property type="entry name" value="AS_sf"/>
</dbReference>
<organism evidence="2 3">
    <name type="scientific">Martelella lutilitoris</name>
    <dbReference type="NCBI Taxonomy" id="2583532"/>
    <lineage>
        <taxon>Bacteria</taxon>
        <taxon>Pseudomonadati</taxon>
        <taxon>Pseudomonadota</taxon>
        <taxon>Alphaproteobacteria</taxon>
        <taxon>Hyphomicrobiales</taxon>
        <taxon>Aurantimonadaceae</taxon>
        <taxon>Martelella</taxon>
    </lineage>
</organism>
<keyword evidence="3" id="KW-1185">Reference proteome</keyword>
<name>A0A5C4JSK8_9HYPH</name>
<dbReference type="InterPro" id="IPR020556">
    <property type="entry name" value="Amidase_CS"/>
</dbReference>
<dbReference type="Gene3D" id="3.90.1300.10">
    <property type="entry name" value="Amidase signature (AS) domain"/>
    <property type="match status" value="1"/>
</dbReference>
<dbReference type="PANTHER" id="PTHR46310">
    <property type="entry name" value="AMIDASE 1"/>
    <property type="match status" value="1"/>
</dbReference>
<dbReference type="EMBL" id="VCLB01000004">
    <property type="protein sequence ID" value="TNB48393.1"/>
    <property type="molecule type" value="Genomic_DNA"/>
</dbReference>
<dbReference type="OrthoDB" id="9811471at2"/>
<dbReference type="PANTHER" id="PTHR46310:SF7">
    <property type="entry name" value="AMIDASE 1"/>
    <property type="match status" value="1"/>
</dbReference>
<protein>
    <submittedName>
        <fullName evidence="2">Amidase</fullName>
        <ecNumber evidence="2">3.5.1.4</ecNumber>
    </submittedName>
</protein>
<dbReference type="PROSITE" id="PS00571">
    <property type="entry name" value="AMIDASES"/>
    <property type="match status" value="1"/>
</dbReference>